<sequence>MTPERFHTLVEAWGADPRRWPQAERADALAWARTHRAEADAALDAALELDAWLARDMVAPPSRALVEQIVASAPAPVPQRPVRADASSKRRRFWWSGAAFAGAGLAGAVAGALAMSLMLLGHPAASVYGPRAAFESRDAARDAAHEFTHESSYLGSSVGDAGDDGSDE</sequence>
<evidence type="ECO:0008006" key="5">
    <source>
        <dbReference type="Google" id="ProtNLM"/>
    </source>
</evidence>
<keyword evidence="2" id="KW-1133">Transmembrane helix</keyword>
<feature type="region of interest" description="Disordered" evidence="1">
    <location>
        <begin position="145"/>
        <end position="168"/>
    </location>
</feature>
<feature type="transmembrane region" description="Helical" evidence="2">
    <location>
        <begin position="93"/>
        <end position="120"/>
    </location>
</feature>
<keyword evidence="2" id="KW-0812">Transmembrane</keyword>
<evidence type="ECO:0000313" key="3">
    <source>
        <dbReference type="EMBL" id="SEJ39953.1"/>
    </source>
</evidence>
<organism evidence="3 4">
    <name type="scientific">Paraburkholderia tropica</name>
    <dbReference type="NCBI Taxonomy" id="92647"/>
    <lineage>
        <taxon>Bacteria</taxon>
        <taxon>Pseudomonadati</taxon>
        <taxon>Pseudomonadota</taxon>
        <taxon>Betaproteobacteria</taxon>
        <taxon>Burkholderiales</taxon>
        <taxon>Burkholderiaceae</taxon>
        <taxon>Paraburkholderia</taxon>
    </lineage>
</organism>
<proteinExistence type="predicted"/>
<dbReference type="AlphaFoldDB" id="A0AAQ1JTC1"/>
<name>A0AAQ1JTC1_9BURK</name>
<gene>
    <name evidence="3" type="ORF">SAMN05216550_104311</name>
</gene>
<keyword evidence="2" id="KW-0472">Membrane</keyword>
<evidence type="ECO:0000313" key="4">
    <source>
        <dbReference type="Proteomes" id="UP000183529"/>
    </source>
</evidence>
<dbReference type="RefSeq" id="WP_074982544.1">
    <property type="nucleotide sequence ID" value="NZ_CADFGN010000007.1"/>
</dbReference>
<dbReference type="Proteomes" id="UP000183529">
    <property type="component" value="Unassembled WGS sequence"/>
</dbReference>
<comment type="caution">
    <text evidence="3">The sequence shown here is derived from an EMBL/GenBank/DDBJ whole genome shotgun (WGS) entry which is preliminary data.</text>
</comment>
<accession>A0AAQ1JTC1</accession>
<protein>
    <recommendedName>
        <fullName evidence="5">DUF4880 domain-containing protein</fullName>
    </recommendedName>
</protein>
<reference evidence="3 4" key="1">
    <citation type="submission" date="2016-10" db="EMBL/GenBank/DDBJ databases">
        <authorList>
            <person name="Varghese N."/>
            <person name="Submissions S."/>
        </authorList>
    </citation>
    <scope>NUCLEOTIDE SEQUENCE [LARGE SCALE GENOMIC DNA]</scope>
    <source>
        <strain evidence="3 4">LMG 22274</strain>
    </source>
</reference>
<evidence type="ECO:0000256" key="2">
    <source>
        <dbReference type="SAM" id="Phobius"/>
    </source>
</evidence>
<dbReference type="EMBL" id="FNZM01000004">
    <property type="protein sequence ID" value="SEJ39953.1"/>
    <property type="molecule type" value="Genomic_DNA"/>
</dbReference>
<evidence type="ECO:0000256" key="1">
    <source>
        <dbReference type="SAM" id="MobiDB-lite"/>
    </source>
</evidence>